<sequence>MWPGVIAHENGFIPDCCSVRDHNRSEDLIPSLLSRKCSIPDKIQNGVAIDRLTIPDHNCVSTKWDTFVRKCRIIPSATFSSDDNPPIVRLHTKAGLVREEHVAPLSSSPSEMLLSLPSAGSTVAAVNETQTIGFRAYKPT</sequence>
<reference evidence="1 2" key="1">
    <citation type="journal article" date="2019" name="Sci. Rep.">
        <title>Orb-weaving spider Araneus ventricosus genome elucidates the spidroin gene catalogue.</title>
        <authorList>
            <person name="Kono N."/>
            <person name="Nakamura H."/>
            <person name="Ohtoshi R."/>
            <person name="Moran D.A.P."/>
            <person name="Shinohara A."/>
            <person name="Yoshida Y."/>
            <person name="Fujiwara M."/>
            <person name="Mori M."/>
            <person name="Tomita M."/>
            <person name="Arakawa K."/>
        </authorList>
    </citation>
    <scope>NUCLEOTIDE SEQUENCE [LARGE SCALE GENOMIC DNA]</scope>
</reference>
<dbReference type="Proteomes" id="UP000499080">
    <property type="component" value="Unassembled WGS sequence"/>
</dbReference>
<gene>
    <name evidence="1" type="ORF">AVEN_1124_1</name>
</gene>
<dbReference type="AlphaFoldDB" id="A0A4Y2G6K1"/>
<dbReference type="EMBL" id="BGPR01001214">
    <property type="protein sequence ID" value="GBM48396.1"/>
    <property type="molecule type" value="Genomic_DNA"/>
</dbReference>
<name>A0A4Y2G6K1_ARAVE</name>
<protein>
    <submittedName>
        <fullName evidence="1">Uncharacterized protein</fullName>
    </submittedName>
</protein>
<evidence type="ECO:0000313" key="2">
    <source>
        <dbReference type="Proteomes" id="UP000499080"/>
    </source>
</evidence>
<dbReference type="OrthoDB" id="6460050at2759"/>
<proteinExistence type="predicted"/>
<accession>A0A4Y2G6K1</accession>
<evidence type="ECO:0000313" key="1">
    <source>
        <dbReference type="EMBL" id="GBM48396.1"/>
    </source>
</evidence>
<keyword evidence="2" id="KW-1185">Reference proteome</keyword>
<organism evidence="1 2">
    <name type="scientific">Araneus ventricosus</name>
    <name type="common">Orbweaver spider</name>
    <name type="synonym">Epeira ventricosa</name>
    <dbReference type="NCBI Taxonomy" id="182803"/>
    <lineage>
        <taxon>Eukaryota</taxon>
        <taxon>Metazoa</taxon>
        <taxon>Ecdysozoa</taxon>
        <taxon>Arthropoda</taxon>
        <taxon>Chelicerata</taxon>
        <taxon>Arachnida</taxon>
        <taxon>Araneae</taxon>
        <taxon>Araneomorphae</taxon>
        <taxon>Entelegynae</taxon>
        <taxon>Araneoidea</taxon>
        <taxon>Araneidae</taxon>
        <taxon>Araneus</taxon>
    </lineage>
</organism>
<comment type="caution">
    <text evidence="1">The sequence shown here is derived from an EMBL/GenBank/DDBJ whole genome shotgun (WGS) entry which is preliminary data.</text>
</comment>